<dbReference type="EMBL" id="JQ256789">
    <property type="protein sequence ID" value="AFI78729.1"/>
    <property type="molecule type" value="Genomic_DNA"/>
</dbReference>
<dbReference type="CDD" id="cd07177">
    <property type="entry name" value="terB_like"/>
    <property type="match status" value="1"/>
</dbReference>
<reference evidence="2" key="1">
    <citation type="journal article" date="2012" name="ISME J.">
        <title>Roseobacter clade bacteria are abundant in coastal sediments and encode a novel combination of sulfur oxidation genes.</title>
        <authorList>
            <person name="Lenk S."/>
            <person name="Moraru C."/>
            <person name="Hahnke S."/>
            <person name="Arnds J."/>
            <person name="Richter M."/>
            <person name="Kube M."/>
            <person name="Reinhardt R."/>
            <person name="Brinkhoff T."/>
            <person name="Harder J."/>
            <person name="Amann R."/>
            <person name="Mussmann M."/>
        </authorList>
    </citation>
    <scope>NUCLEOTIDE SEQUENCE</scope>
</reference>
<dbReference type="Pfam" id="PF05099">
    <property type="entry name" value="TerB"/>
    <property type="match status" value="1"/>
</dbReference>
<dbReference type="InterPro" id="IPR007791">
    <property type="entry name" value="DjlA_N"/>
</dbReference>
<organism evidence="2">
    <name type="scientific">uncultured bacterium ws406H10</name>
    <dbReference type="NCBI Taxonomy" id="1131831"/>
    <lineage>
        <taxon>Bacteria</taxon>
        <taxon>environmental samples</taxon>
    </lineage>
</organism>
<sequence>MLSELAARLIAVDGKIATREVDAAIQIGKKFAPNFDEDALKDYCYGIKEPRNHKLIAMEFSSLIDEDQKRRVVNFLIAITTADNEIRTSEAELIDEICAIWNIKMNG</sequence>
<feature type="domain" description="Co-chaperone DjlA N-terminal" evidence="1">
    <location>
        <begin position="5"/>
        <end position="103"/>
    </location>
</feature>
<dbReference type="SUPFAM" id="SSF158682">
    <property type="entry name" value="TerB-like"/>
    <property type="match status" value="1"/>
</dbReference>
<dbReference type="Gene3D" id="1.10.3680.10">
    <property type="entry name" value="TerB-like"/>
    <property type="match status" value="1"/>
</dbReference>
<gene>
    <name evidence="2" type="ORF">ws406H10_0017</name>
</gene>
<dbReference type="InterPro" id="IPR029024">
    <property type="entry name" value="TerB-like"/>
</dbReference>
<proteinExistence type="predicted"/>
<evidence type="ECO:0000259" key="1">
    <source>
        <dbReference type="Pfam" id="PF05099"/>
    </source>
</evidence>
<dbReference type="AlphaFoldDB" id="I1X5F4"/>
<name>I1X5F4_9BACT</name>
<protein>
    <recommendedName>
        <fullName evidence="1">Co-chaperone DjlA N-terminal domain-containing protein</fullName>
    </recommendedName>
</protein>
<evidence type="ECO:0000313" key="2">
    <source>
        <dbReference type="EMBL" id="AFI78729.1"/>
    </source>
</evidence>
<accession>I1X5F4</accession>